<evidence type="ECO:0000313" key="3">
    <source>
        <dbReference type="Proteomes" id="UP000030697"/>
    </source>
</evidence>
<dbReference type="OrthoDB" id="377917at2759"/>
<dbReference type="EMBL" id="KE124487">
    <property type="protein sequence ID" value="EWC77605.1"/>
    <property type="molecule type" value="Genomic_DNA"/>
</dbReference>
<feature type="non-terminal residue" evidence="2">
    <location>
        <position position="812"/>
    </location>
</feature>
<proteinExistence type="predicted"/>
<protein>
    <submittedName>
        <fullName evidence="2">Uncharacterized protein</fullName>
    </submittedName>
</protein>
<keyword evidence="1" id="KW-0812">Transmembrane</keyword>
<reference evidence="2 3" key="1">
    <citation type="submission" date="2013-02" db="EMBL/GenBank/DDBJ databases">
        <title>The Genome Sequence of Plasmodium falciparum UGT5.1.</title>
        <authorList>
            <consortium name="The Broad Institute Genome Sequencing Platform"/>
            <consortium name="The Broad Institute Genome Sequencing Center for Infectious Disease"/>
            <person name="Neafsey D."/>
            <person name="Cheeseman I."/>
            <person name="Volkman S."/>
            <person name="Adams J."/>
            <person name="Walker B."/>
            <person name="Young S.K."/>
            <person name="Zeng Q."/>
            <person name="Gargeya S."/>
            <person name="Fitzgerald M."/>
            <person name="Haas B."/>
            <person name="Abouelleil A."/>
            <person name="Alvarado L."/>
            <person name="Arachchi H.M."/>
            <person name="Berlin A.M."/>
            <person name="Chapman S.B."/>
            <person name="Dewar J."/>
            <person name="Goldberg J."/>
            <person name="Griggs A."/>
            <person name="Gujja S."/>
            <person name="Hansen M."/>
            <person name="Howarth C."/>
            <person name="Imamovic A."/>
            <person name="Larimer J."/>
            <person name="McCowan C."/>
            <person name="Murphy C."/>
            <person name="Neiman D."/>
            <person name="Pearson M."/>
            <person name="Priest M."/>
            <person name="Roberts A."/>
            <person name="Saif S."/>
            <person name="Shea T."/>
            <person name="Sisk P."/>
            <person name="Sykes S."/>
            <person name="Wortman J."/>
            <person name="Nusbaum C."/>
            <person name="Birren B."/>
        </authorList>
    </citation>
    <scope>NUCLEOTIDE SEQUENCE [LARGE SCALE GENOMIC DNA]</scope>
    <source>
        <strain evidence="2 3">UGT5.1</strain>
    </source>
</reference>
<gene>
    <name evidence="2" type="ORF">C923_01716</name>
</gene>
<dbReference type="Proteomes" id="UP000030697">
    <property type="component" value="Unassembled WGS sequence"/>
</dbReference>
<keyword evidence="1" id="KW-1133">Transmembrane helix</keyword>
<feature type="transmembrane region" description="Helical" evidence="1">
    <location>
        <begin position="585"/>
        <end position="610"/>
    </location>
</feature>
<name>W7JF63_PLAFA</name>
<feature type="transmembrane region" description="Helical" evidence="1">
    <location>
        <begin position="78"/>
        <end position="100"/>
    </location>
</feature>
<dbReference type="PANTHER" id="PTHR14754:SF35">
    <property type="entry name" value="TYPE VII SECRETION SYSTEM ACCESSORY FACTOR ESAA"/>
    <property type="match status" value="1"/>
</dbReference>
<organism evidence="2 3">
    <name type="scientific">Plasmodium falciparum UGT5.1</name>
    <dbReference type="NCBI Taxonomy" id="1237627"/>
    <lineage>
        <taxon>Eukaryota</taxon>
        <taxon>Sar</taxon>
        <taxon>Alveolata</taxon>
        <taxon>Apicomplexa</taxon>
        <taxon>Aconoidasida</taxon>
        <taxon>Haemosporida</taxon>
        <taxon>Plasmodiidae</taxon>
        <taxon>Plasmodium</taxon>
        <taxon>Plasmodium (Laverania)</taxon>
    </lineage>
</organism>
<evidence type="ECO:0000256" key="1">
    <source>
        <dbReference type="SAM" id="Phobius"/>
    </source>
</evidence>
<dbReference type="AlphaFoldDB" id="W7JF63"/>
<dbReference type="PANTHER" id="PTHR14754">
    <property type="entry name" value="TRANSCRIPTION ELONGATION FACTOR A"/>
    <property type="match status" value="1"/>
</dbReference>
<accession>W7JF63</accession>
<evidence type="ECO:0000313" key="2">
    <source>
        <dbReference type="EMBL" id="EWC77605.1"/>
    </source>
</evidence>
<keyword evidence="1" id="KW-0472">Membrane</keyword>
<feature type="transmembrane region" description="Helical" evidence="1">
    <location>
        <begin position="630"/>
        <end position="649"/>
    </location>
</feature>
<sequence>MNIEEIYTNILEPFCLNFFFLKDDYSYDKNAKEYKAQNKYGIIHMLTNCKNILHAYIIKNDNEFVLNKNVICWNSDLIYHHMCNISSVLLNYFFILYTYIQSVGNKRDEENININVNVFMYIIRKINYVLKFYIYSKNVSNKYYNIKKEVPFQYNKKDEEDYYYFNHMFVKKNRRLEKNVFLLSLNILKNRWFLILLKYFMHKYATYANVFEEFLYLYLCFLNKNMNTFFGIVQKRKKTKLLLRNLMINIIMGIVLHDIVEHEGVEVFKKKVCYITLCILKRLNEDENFIRSYLNQYNHLLKSETDVNIIINDDKDASFYCTCFFCNGKCNFLMCEEDNRYVVQKNENIIFEQFVLYYIFKMRNEKLKRKNSKKYIYDDHKREENLRSSSNIPVLINLIMDIRHINDNVKILLNKLCSLYIRKCYNNNYIMNKDIIKKIIMERLSDKNNDIFVFTKRIKDDYIYLLEHKDIENHMYVFFMYNFLNTVDIKFLNNEKENINKDHYFVILFLLYLIRNKKISSIENEVNYVPIFKEYPTLWLLLNNIEYEQIYYLKKEVFNKSFAEKCLDNIICAYKNARQKNKLSFLLLVTIHFKNKICLFIALSILFYVGDMLNESKEKRKSMLKKYEDISFIRRICKVLFFYFYGYIFKYDKYQSLNNCQKNVEENNNLNRCPNDEYIFKSYENITLFLFKRLFKCFLRYEGLVNNVSEKKINEYEYIKNVEIDKKPNMKILTKNDNNNNNNIMCSNSDADEEGYKNINMMRGSNIDVSNYVEDSNKIKQNEYFIKYMSKRRNDYHMLLLLLLNLVNKKIE</sequence>